<dbReference type="EMBL" id="OV170223">
    <property type="protein sequence ID" value="CAH0723076.1"/>
    <property type="molecule type" value="Genomic_DNA"/>
</dbReference>
<accession>A0A8J9YEA6</accession>
<gene>
    <name evidence="2" type="ORF">BINO364_LOCUS8947</name>
</gene>
<dbReference type="AlphaFoldDB" id="A0A8J9YEA6"/>
<dbReference type="Proteomes" id="UP000838878">
    <property type="component" value="Chromosome 3"/>
</dbReference>
<organism evidence="2 3">
    <name type="scientific">Brenthis ino</name>
    <name type="common">lesser marbled fritillary</name>
    <dbReference type="NCBI Taxonomy" id="405034"/>
    <lineage>
        <taxon>Eukaryota</taxon>
        <taxon>Metazoa</taxon>
        <taxon>Ecdysozoa</taxon>
        <taxon>Arthropoda</taxon>
        <taxon>Hexapoda</taxon>
        <taxon>Insecta</taxon>
        <taxon>Pterygota</taxon>
        <taxon>Neoptera</taxon>
        <taxon>Endopterygota</taxon>
        <taxon>Lepidoptera</taxon>
        <taxon>Glossata</taxon>
        <taxon>Ditrysia</taxon>
        <taxon>Papilionoidea</taxon>
        <taxon>Nymphalidae</taxon>
        <taxon>Heliconiinae</taxon>
        <taxon>Argynnini</taxon>
        <taxon>Brenthis</taxon>
    </lineage>
</organism>
<feature type="non-terminal residue" evidence="2">
    <location>
        <position position="213"/>
    </location>
</feature>
<reference evidence="2" key="1">
    <citation type="submission" date="2021-12" db="EMBL/GenBank/DDBJ databases">
        <authorList>
            <person name="Martin H S."/>
        </authorList>
    </citation>
    <scope>NUCLEOTIDE SEQUENCE</scope>
</reference>
<evidence type="ECO:0000256" key="1">
    <source>
        <dbReference type="SAM" id="MobiDB-lite"/>
    </source>
</evidence>
<name>A0A8J9YEA6_9NEOP</name>
<proteinExistence type="predicted"/>
<evidence type="ECO:0000313" key="3">
    <source>
        <dbReference type="Proteomes" id="UP000838878"/>
    </source>
</evidence>
<keyword evidence="3" id="KW-1185">Reference proteome</keyword>
<sequence>MTKYKLNNSVRSSSEVTLTSYMTGSTDSERKDDRSYQIPLDTNENDDVSESNHNLEDKCHVCPNSCEFLQEPGKIAASLAKRYDKYSLNELKVENLGRDACLCEKYNGGCKLCPRPSLAPTLTLSYDGSHGKDHCYTCQGASCGTPNPVQTSQEVPVENYSLRASCSIPRQDLEFASPPDDAVKASRTNSNNIFTKKTNRQKKIIYLPGRSNR</sequence>
<feature type="compositionally biased region" description="Polar residues" evidence="1">
    <location>
        <begin position="15"/>
        <end position="26"/>
    </location>
</feature>
<protein>
    <submittedName>
        <fullName evidence="2">Uncharacterized protein</fullName>
    </submittedName>
</protein>
<evidence type="ECO:0000313" key="2">
    <source>
        <dbReference type="EMBL" id="CAH0723076.1"/>
    </source>
</evidence>
<dbReference type="OrthoDB" id="288203at2759"/>
<feature type="region of interest" description="Disordered" evidence="1">
    <location>
        <begin position="15"/>
        <end position="52"/>
    </location>
</feature>